<comment type="pathway">
    <text evidence="1">Carbohydrate degradation.</text>
</comment>
<evidence type="ECO:0000256" key="2">
    <source>
        <dbReference type="ARBA" id="ARBA00013019"/>
    </source>
</evidence>
<evidence type="ECO:0000259" key="6">
    <source>
        <dbReference type="Pfam" id="PF02781"/>
    </source>
</evidence>
<dbReference type="PANTHER" id="PTHR23429">
    <property type="entry name" value="GLUCOSE-6-PHOSPHATE 1-DEHYDROGENASE G6PD"/>
    <property type="match status" value="1"/>
</dbReference>
<evidence type="ECO:0000256" key="5">
    <source>
        <dbReference type="ARBA" id="ARBA00023277"/>
    </source>
</evidence>
<dbReference type="PANTHER" id="PTHR23429:SF0">
    <property type="entry name" value="GLUCOSE-6-PHOSPHATE 1-DEHYDROGENASE"/>
    <property type="match status" value="1"/>
</dbReference>
<name>A0A7S2NSK0_9EUKA</name>
<evidence type="ECO:0000256" key="3">
    <source>
        <dbReference type="ARBA" id="ARBA00022857"/>
    </source>
</evidence>
<dbReference type="PRINTS" id="PR00079">
    <property type="entry name" value="G6PDHDRGNASE"/>
</dbReference>
<gene>
    <name evidence="7" type="ORF">CBRE1094_LOCUS47222</name>
</gene>
<dbReference type="GO" id="GO:0009051">
    <property type="term" value="P:pentose-phosphate shunt, oxidative branch"/>
    <property type="evidence" value="ECO:0007669"/>
    <property type="project" value="TreeGrafter"/>
</dbReference>
<dbReference type="EMBL" id="HBGU01086486">
    <property type="protein sequence ID" value="CAD9555834.1"/>
    <property type="molecule type" value="Transcribed_RNA"/>
</dbReference>
<dbReference type="Pfam" id="PF02781">
    <property type="entry name" value="G6PD_C"/>
    <property type="match status" value="1"/>
</dbReference>
<keyword evidence="4" id="KW-0560">Oxidoreductase</keyword>
<accession>A0A7S2NSK0</accession>
<dbReference type="GO" id="GO:0050661">
    <property type="term" value="F:NADP binding"/>
    <property type="evidence" value="ECO:0007669"/>
    <property type="project" value="InterPro"/>
</dbReference>
<dbReference type="SUPFAM" id="SSF55347">
    <property type="entry name" value="Glyceraldehyde-3-phosphate dehydrogenase-like, C-terminal domain"/>
    <property type="match status" value="1"/>
</dbReference>
<keyword evidence="5" id="KW-0119">Carbohydrate metabolism</keyword>
<proteinExistence type="predicted"/>
<evidence type="ECO:0000256" key="1">
    <source>
        <dbReference type="ARBA" id="ARBA00004921"/>
    </source>
</evidence>
<reference evidence="7" key="1">
    <citation type="submission" date="2021-01" db="EMBL/GenBank/DDBJ databases">
        <authorList>
            <person name="Corre E."/>
            <person name="Pelletier E."/>
            <person name="Niang G."/>
            <person name="Scheremetjew M."/>
            <person name="Finn R."/>
            <person name="Kale V."/>
            <person name="Holt S."/>
            <person name="Cochrane G."/>
            <person name="Meng A."/>
            <person name="Brown T."/>
            <person name="Cohen L."/>
        </authorList>
    </citation>
    <scope>NUCLEOTIDE SEQUENCE</scope>
    <source>
        <strain evidence="7">UTEX LB 985</strain>
    </source>
</reference>
<protein>
    <recommendedName>
        <fullName evidence="2">glucose-6-phosphate dehydrogenase (NADP(+))</fullName>
        <ecNumber evidence="2">1.1.1.49</ecNumber>
    </recommendedName>
</protein>
<dbReference type="GO" id="GO:0006006">
    <property type="term" value="P:glucose metabolic process"/>
    <property type="evidence" value="ECO:0007669"/>
    <property type="project" value="InterPro"/>
</dbReference>
<evidence type="ECO:0000256" key="4">
    <source>
        <dbReference type="ARBA" id="ARBA00023002"/>
    </source>
</evidence>
<organism evidence="7">
    <name type="scientific">Haptolina brevifila</name>
    <dbReference type="NCBI Taxonomy" id="156173"/>
    <lineage>
        <taxon>Eukaryota</taxon>
        <taxon>Haptista</taxon>
        <taxon>Haptophyta</taxon>
        <taxon>Prymnesiophyceae</taxon>
        <taxon>Prymnesiales</taxon>
        <taxon>Prymnesiaceae</taxon>
        <taxon>Haptolina</taxon>
    </lineage>
</organism>
<evidence type="ECO:0000313" key="7">
    <source>
        <dbReference type="EMBL" id="CAD9555834.1"/>
    </source>
</evidence>
<keyword evidence="3" id="KW-0521">NADP</keyword>
<feature type="domain" description="Glucose-6-phosphate dehydrogenase C-terminal" evidence="6">
    <location>
        <begin position="1"/>
        <end position="241"/>
    </location>
</feature>
<sequence length="249" mass="27541">MQNHLLQAFTFCAMEIPATMSAEDILRAKVELLEAVETLSLDDAFLGQFTASPSGNEPGYIDDPTVPAGSRCPTFASIVLHVNSKRWRGVPFVMRAGKGLDERLCEVRMRMKPRGQARRVALGAKADGSDANELVMRIQPDEALYMNMLCKEPGLGQKVAPTRMDMTYAEQFKGSYAGDAYERMFLNAVRGDQSLFVSAAELTEAWRIFTPLLHAIDERQPQPVLYPFGVESPAGYKEWVSTRVGSALA</sequence>
<dbReference type="InterPro" id="IPR001282">
    <property type="entry name" value="G6P_DH"/>
</dbReference>
<dbReference type="EC" id="1.1.1.49" evidence="2"/>
<dbReference type="Gene3D" id="3.30.360.10">
    <property type="entry name" value="Dihydrodipicolinate Reductase, domain 2"/>
    <property type="match status" value="1"/>
</dbReference>
<dbReference type="AlphaFoldDB" id="A0A7S2NSK0"/>
<dbReference type="InterPro" id="IPR022675">
    <property type="entry name" value="G6P_DH_C"/>
</dbReference>
<dbReference type="GO" id="GO:0004345">
    <property type="term" value="F:glucose-6-phosphate dehydrogenase activity"/>
    <property type="evidence" value="ECO:0007669"/>
    <property type="project" value="UniProtKB-EC"/>
</dbReference>